<accession>A0A0D0D3R0</accession>
<reference evidence="1 2" key="1">
    <citation type="submission" date="2014-04" db="EMBL/GenBank/DDBJ databases">
        <authorList>
            <consortium name="DOE Joint Genome Institute"/>
            <person name="Kuo A."/>
            <person name="Kohler A."/>
            <person name="Jargeat P."/>
            <person name="Nagy L.G."/>
            <person name="Floudas D."/>
            <person name="Copeland A."/>
            <person name="Barry K.W."/>
            <person name="Cichocki N."/>
            <person name="Veneault-Fourrey C."/>
            <person name="LaButti K."/>
            <person name="Lindquist E.A."/>
            <person name="Lipzen A."/>
            <person name="Lundell T."/>
            <person name="Morin E."/>
            <person name="Murat C."/>
            <person name="Sun H."/>
            <person name="Tunlid A."/>
            <person name="Henrissat B."/>
            <person name="Grigoriev I.V."/>
            <person name="Hibbett D.S."/>
            <person name="Martin F."/>
            <person name="Nordberg H.P."/>
            <person name="Cantor M.N."/>
            <person name="Hua S.X."/>
        </authorList>
    </citation>
    <scope>NUCLEOTIDE SEQUENCE [LARGE SCALE GENOMIC DNA]</scope>
    <source>
        <strain evidence="1 2">Ve08.2h10</strain>
    </source>
</reference>
<dbReference type="AlphaFoldDB" id="A0A0D0D3R0"/>
<organism evidence="1 2">
    <name type="scientific">Paxillus rubicundulus Ve08.2h10</name>
    <dbReference type="NCBI Taxonomy" id="930991"/>
    <lineage>
        <taxon>Eukaryota</taxon>
        <taxon>Fungi</taxon>
        <taxon>Dikarya</taxon>
        <taxon>Basidiomycota</taxon>
        <taxon>Agaricomycotina</taxon>
        <taxon>Agaricomycetes</taxon>
        <taxon>Agaricomycetidae</taxon>
        <taxon>Boletales</taxon>
        <taxon>Paxilineae</taxon>
        <taxon>Paxillaceae</taxon>
        <taxon>Paxillus</taxon>
    </lineage>
</organism>
<dbReference type="HOGENOM" id="CLU_2004648_0_0_1"/>
<keyword evidence="2" id="KW-1185">Reference proteome</keyword>
<proteinExistence type="predicted"/>
<name>A0A0D0D3R0_9AGAM</name>
<dbReference type="InParanoid" id="A0A0D0D3R0"/>
<reference evidence="2" key="2">
    <citation type="submission" date="2015-01" db="EMBL/GenBank/DDBJ databases">
        <title>Evolutionary Origins and Diversification of the Mycorrhizal Mutualists.</title>
        <authorList>
            <consortium name="DOE Joint Genome Institute"/>
            <consortium name="Mycorrhizal Genomics Consortium"/>
            <person name="Kohler A."/>
            <person name="Kuo A."/>
            <person name="Nagy L.G."/>
            <person name="Floudas D."/>
            <person name="Copeland A."/>
            <person name="Barry K.W."/>
            <person name="Cichocki N."/>
            <person name="Veneault-Fourrey C."/>
            <person name="LaButti K."/>
            <person name="Lindquist E.A."/>
            <person name="Lipzen A."/>
            <person name="Lundell T."/>
            <person name="Morin E."/>
            <person name="Murat C."/>
            <person name="Riley R."/>
            <person name="Ohm R."/>
            <person name="Sun H."/>
            <person name="Tunlid A."/>
            <person name="Henrissat B."/>
            <person name="Grigoriev I.V."/>
            <person name="Hibbett D.S."/>
            <person name="Martin F."/>
        </authorList>
    </citation>
    <scope>NUCLEOTIDE SEQUENCE [LARGE SCALE GENOMIC DNA]</scope>
    <source>
        <strain evidence="2">Ve08.2h10</strain>
    </source>
</reference>
<evidence type="ECO:0000313" key="2">
    <source>
        <dbReference type="Proteomes" id="UP000054538"/>
    </source>
</evidence>
<sequence length="124" mass="14024">MPSEIEPLVGYQTKWKTRTHVVEGLTRCGARDCPQRAAYWLVLQLIGRGTNEETCARTIKSRPLSWTYTFLTVGALGSPRLDARDFWRLGNLYQALLGEGLRELCGCRVDLFSTDSQKQGICQQ</sequence>
<gene>
    <name evidence="1" type="ORF">PAXRUDRAFT_647543</name>
</gene>
<dbReference type="Proteomes" id="UP000054538">
    <property type="component" value="Unassembled WGS sequence"/>
</dbReference>
<protein>
    <submittedName>
        <fullName evidence="1">Uncharacterized protein</fullName>
    </submittedName>
</protein>
<evidence type="ECO:0000313" key="1">
    <source>
        <dbReference type="EMBL" id="KIK91127.1"/>
    </source>
</evidence>
<dbReference type="EMBL" id="KN825424">
    <property type="protein sequence ID" value="KIK91127.1"/>
    <property type="molecule type" value="Genomic_DNA"/>
</dbReference>